<feature type="domain" description="MobA/VirD2-like nuclease" evidence="2">
    <location>
        <begin position="19"/>
        <end position="147"/>
    </location>
</feature>
<dbReference type="InterPro" id="IPR005094">
    <property type="entry name" value="Endonuclease_MobA/VirD2"/>
</dbReference>
<dbReference type="Pfam" id="PF03432">
    <property type="entry name" value="Relaxase"/>
    <property type="match status" value="1"/>
</dbReference>
<accession>A0A1N7M8H7</accession>
<dbReference type="AlphaFoldDB" id="A0A1N7M8H7"/>
<protein>
    <submittedName>
        <fullName evidence="3">Relaxase/Mobilisation nuclease domain-containing protein</fullName>
    </submittedName>
</protein>
<sequence length="284" mass="32174">MNNSATTRLISKIALEYNGTDKGTAKMLGTNNLLGSSPEEQFLEMKAIAKRNSNVKKWALTGYISPPKETGDQLSDAELAKITIQALAKVGVSENNQYRLDVHNSTKQKHIHFVVNRIDTFGKCTVKSHNIGENFGKAVREICRDLGIKTDIETGIDKRNEMYENLVASIGNSKNFEELVLEMSNRGYLVSLSSNVKVGISGMRIVLKTDINDETSRQYKAGYKLSEITSKLKISEIKKIFEDKTKRSEQLKTSNDSEFLRQNKRNEDLRNNEMKIENNKKFKR</sequence>
<dbReference type="OrthoDB" id="3035232at2"/>
<proteinExistence type="predicted"/>
<dbReference type="EMBL" id="FTOL01000002">
    <property type="protein sequence ID" value="SIS82333.1"/>
    <property type="molecule type" value="Genomic_DNA"/>
</dbReference>
<organism evidence="3 4">
    <name type="scientific">Chryseobacterium ureilyticum</name>
    <dbReference type="NCBI Taxonomy" id="373668"/>
    <lineage>
        <taxon>Bacteria</taxon>
        <taxon>Pseudomonadati</taxon>
        <taxon>Bacteroidota</taxon>
        <taxon>Flavobacteriia</taxon>
        <taxon>Flavobacteriales</taxon>
        <taxon>Weeksellaceae</taxon>
        <taxon>Chryseobacterium group</taxon>
        <taxon>Chryseobacterium</taxon>
    </lineage>
</organism>
<dbReference type="RefSeq" id="WP_051259716.1">
    <property type="nucleotide sequence ID" value="NZ_FTOL01000002.1"/>
</dbReference>
<evidence type="ECO:0000256" key="1">
    <source>
        <dbReference type="SAM" id="MobiDB-lite"/>
    </source>
</evidence>
<feature type="compositionally biased region" description="Basic and acidic residues" evidence="1">
    <location>
        <begin position="258"/>
        <end position="284"/>
    </location>
</feature>
<keyword evidence="4" id="KW-1185">Reference proteome</keyword>
<evidence type="ECO:0000313" key="4">
    <source>
        <dbReference type="Proteomes" id="UP000186744"/>
    </source>
</evidence>
<gene>
    <name evidence="3" type="ORF">SAMN05421786_102363</name>
</gene>
<reference evidence="4" key="1">
    <citation type="submission" date="2017-01" db="EMBL/GenBank/DDBJ databases">
        <authorList>
            <person name="Varghese N."/>
            <person name="Submissions S."/>
        </authorList>
    </citation>
    <scope>NUCLEOTIDE SEQUENCE [LARGE SCALE GENOMIC DNA]</scope>
    <source>
        <strain evidence="4">DSM 18017</strain>
    </source>
</reference>
<evidence type="ECO:0000313" key="3">
    <source>
        <dbReference type="EMBL" id="SIS82333.1"/>
    </source>
</evidence>
<name>A0A1N7M8H7_9FLAO</name>
<evidence type="ECO:0000259" key="2">
    <source>
        <dbReference type="Pfam" id="PF03432"/>
    </source>
</evidence>
<feature type="region of interest" description="Disordered" evidence="1">
    <location>
        <begin position="246"/>
        <end position="284"/>
    </location>
</feature>
<dbReference type="STRING" id="373668.SAMN05421786_102363"/>
<dbReference type="Proteomes" id="UP000186744">
    <property type="component" value="Unassembled WGS sequence"/>
</dbReference>